<reference evidence="2 3" key="1">
    <citation type="submission" date="2016-02" db="EMBL/GenBank/DDBJ databases">
        <authorList>
            <consortium name="Pathogen Informatics"/>
        </authorList>
    </citation>
    <scope>NUCLEOTIDE SEQUENCE [LARGE SCALE GENOMIC DNA]</scope>
    <source>
        <strain evidence="2 3">LSS23</strain>
    </source>
</reference>
<sequence>MKLIILHGLGQTVASYDDLKNSLTDVEVDVLELPKAKNFERLCSLLLERLQQERESFVLFGLSLGGVLALSLANHLPKCRGLIVSGAQYRLEGNWLFGLQIAIMSLLPKPFYRKQGLDKAQLLELQKSMRQLDLRKEISQLSRPTLLICGSTDKPNLKPAHELNKLIPQAELVIIEDGGHELNVHKPAELAQVIKQFFKRNFHEHHRSKSACCRDYPPAPRSQGDTGGAWFQALG</sequence>
<dbReference type="SUPFAM" id="SSF53474">
    <property type="entry name" value="alpha/beta-Hydrolases"/>
    <property type="match status" value="1"/>
</dbReference>
<keyword evidence="2" id="KW-0378">Hydrolase</keyword>
<dbReference type="PANTHER" id="PTHR43689">
    <property type="entry name" value="HYDROLASE"/>
    <property type="match status" value="1"/>
</dbReference>
<dbReference type="InterPro" id="IPR000073">
    <property type="entry name" value="AB_hydrolase_1"/>
</dbReference>
<protein>
    <submittedName>
        <fullName evidence="2">Hydrolase</fullName>
    </submittedName>
</protein>
<feature type="domain" description="AB hydrolase-1" evidence="1">
    <location>
        <begin position="29"/>
        <end position="192"/>
    </location>
</feature>
<dbReference type="Pfam" id="PF12697">
    <property type="entry name" value="Abhydrolase_6"/>
    <property type="match status" value="1"/>
</dbReference>
<accession>A0A116K2M0</accession>
<gene>
    <name evidence="2" type="ORF">ERS132385_00095</name>
</gene>
<dbReference type="RefSeq" id="WP_079395063.1">
    <property type="nucleotide sequence ID" value="NZ_CEEW01000045.1"/>
</dbReference>
<dbReference type="EMBL" id="FIFW01000001">
    <property type="protein sequence ID" value="CYU14370.1"/>
    <property type="molecule type" value="Genomic_DNA"/>
</dbReference>
<dbReference type="PANTHER" id="PTHR43689:SF8">
    <property type="entry name" value="ALPHA_BETA-HYDROLASES SUPERFAMILY PROTEIN"/>
    <property type="match status" value="1"/>
</dbReference>
<dbReference type="InterPro" id="IPR029058">
    <property type="entry name" value="AB_hydrolase_fold"/>
</dbReference>
<dbReference type="GO" id="GO:0016787">
    <property type="term" value="F:hydrolase activity"/>
    <property type="evidence" value="ECO:0007669"/>
    <property type="project" value="UniProtKB-KW"/>
</dbReference>
<evidence type="ECO:0000259" key="1">
    <source>
        <dbReference type="Pfam" id="PF12697"/>
    </source>
</evidence>
<dbReference type="AlphaFoldDB" id="A0A116K2M0"/>
<organism evidence="2 3">
    <name type="scientific">Streptococcus suis</name>
    <dbReference type="NCBI Taxonomy" id="1307"/>
    <lineage>
        <taxon>Bacteria</taxon>
        <taxon>Bacillati</taxon>
        <taxon>Bacillota</taxon>
        <taxon>Bacilli</taxon>
        <taxon>Lactobacillales</taxon>
        <taxon>Streptococcaceae</taxon>
        <taxon>Streptococcus</taxon>
    </lineage>
</organism>
<dbReference type="Gene3D" id="3.40.50.1820">
    <property type="entry name" value="alpha/beta hydrolase"/>
    <property type="match status" value="2"/>
</dbReference>
<evidence type="ECO:0000313" key="3">
    <source>
        <dbReference type="Proteomes" id="UP000073434"/>
    </source>
</evidence>
<proteinExistence type="predicted"/>
<name>A0A116K2M0_STRSU</name>
<evidence type="ECO:0000313" key="2">
    <source>
        <dbReference type="EMBL" id="CYU14370.1"/>
    </source>
</evidence>
<dbReference type="Proteomes" id="UP000073434">
    <property type="component" value="Unassembled WGS sequence"/>
</dbReference>